<evidence type="ECO:0000313" key="3">
    <source>
        <dbReference type="Proteomes" id="UP001549119"/>
    </source>
</evidence>
<dbReference type="RefSeq" id="WP_209650348.1">
    <property type="nucleotide sequence ID" value="NZ_JBEPNV010000001.1"/>
</dbReference>
<evidence type="ECO:0000313" key="2">
    <source>
        <dbReference type="EMBL" id="MET3868612.1"/>
    </source>
</evidence>
<organism evidence="1 3">
    <name type="scientific">Methylobacterium radiotolerans</name>
    <dbReference type="NCBI Taxonomy" id="31998"/>
    <lineage>
        <taxon>Bacteria</taxon>
        <taxon>Pseudomonadati</taxon>
        <taxon>Pseudomonadota</taxon>
        <taxon>Alphaproteobacteria</taxon>
        <taxon>Hyphomicrobiales</taxon>
        <taxon>Methylobacteriaceae</taxon>
        <taxon>Methylobacterium</taxon>
    </lineage>
</organism>
<name>A0ABV2NP62_9HYPH</name>
<sequence length="66" mass="7262">MAARSPSLWVLIAAAIATAIMVHPSFAALLTLPIQLGLLVVLRWTARREGRLEERSLHPSTKRGFV</sequence>
<accession>A0ABV2NP62</accession>
<dbReference type="EMBL" id="JBEPNW010000002">
    <property type="protein sequence ID" value="MET3868302.1"/>
    <property type="molecule type" value="Genomic_DNA"/>
</dbReference>
<comment type="caution">
    <text evidence="1">The sequence shown here is derived from an EMBL/GenBank/DDBJ whole genome shotgun (WGS) entry which is preliminary data.</text>
</comment>
<gene>
    <name evidence="1" type="ORF">ABIC20_005611</name>
    <name evidence="2" type="ORF">ABIC20_005921</name>
</gene>
<protein>
    <submittedName>
        <fullName evidence="1">Uncharacterized protein</fullName>
    </submittedName>
</protein>
<evidence type="ECO:0000313" key="1">
    <source>
        <dbReference type="EMBL" id="MET3868302.1"/>
    </source>
</evidence>
<dbReference type="EMBL" id="JBEPNW010000002">
    <property type="protein sequence ID" value="MET3868612.1"/>
    <property type="molecule type" value="Genomic_DNA"/>
</dbReference>
<reference evidence="1 3" key="1">
    <citation type="submission" date="2024-06" db="EMBL/GenBank/DDBJ databases">
        <title>Genomics of switchgrass bacterial isolates.</title>
        <authorList>
            <person name="Shade A."/>
        </authorList>
    </citation>
    <scope>NUCLEOTIDE SEQUENCE [LARGE SCALE GENOMIC DNA]</scope>
    <source>
        <strain evidence="1 3">PvP084</strain>
    </source>
</reference>
<dbReference type="Proteomes" id="UP001549119">
    <property type="component" value="Unassembled WGS sequence"/>
</dbReference>
<keyword evidence="3" id="KW-1185">Reference proteome</keyword>
<proteinExistence type="predicted"/>